<organism evidence="1 2">
    <name type="scientific">Solanum tuberosum</name>
    <name type="common">Potato</name>
    <dbReference type="NCBI Taxonomy" id="4113"/>
    <lineage>
        <taxon>Eukaryota</taxon>
        <taxon>Viridiplantae</taxon>
        <taxon>Streptophyta</taxon>
        <taxon>Embryophyta</taxon>
        <taxon>Tracheophyta</taxon>
        <taxon>Spermatophyta</taxon>
        <taxon>Magnoliopsida</taxon>
        <taxon>eudicotyledons</taxon>
        <taxon>Gunneridae</taxon>
        <taxon>Pentapetalae</taxon>
        <taxon>asterids</taxon>
        <taxon>lamiids</taxon>
        <taxon>Solanales</taxon>
        <taxon>Solanaceae</taxon>
        <taxon>Solanoideae</taxon>
        <taxon>Solaneae</taxon>
        <taxon>Solanum</taxon>
    </lineage>
</organism>
<reference evidence="2" key="1">
    <citation type="journal article" date="2011" name="Nature">
        <title>Genome sequence and analysis of the tuber crop potato.</title>
        <authorList>
            <consortium name="The Potato Genome Sequencing Consortium"/>
        </authorList>
    </citation>
    <scope>NUCLEOTIDE SEQUENCE [LARGE SCALE GENOMIC DNA]</scope>
    <source>
        <strain evidence="2">cv. DM1-3 516 R44</strain>
    </source>
</reference>
<evidence type="ECO:0000313" key="2">
    <source>
        <dbReference type="Proteomes" id="UP000011115"/>
    </source>
</evidence>
<reference evidence="1" key="2">
    <citation type="submission" date="2015-06" db="UniProtKB">
        <authorList>
            <consortium name="EnsemblPlants"/>
        </authorList>
    </citation>
    <scope>IDENTIFICATION</scope>
    <source>
        <strain evidence="1">DM1-3 516 R44</strain>
    </source>
</reference>
<sequence>MDCSVLIASCLLNTPRSTLYDRMKNSAFNLACRMITLLYEDLVRCVGRRLIQRCFGL</sequence>
<keyword evidence="2" id="KW-1185">Reference proteome</keyword>
<dbReference type="AlphaFoldDB" id="M1AQE2"/>
<protein>
    <submittedName>
        <fullName evidence="1">Uncharacterized protein</fullName>
    </submittedName>
</protein>
<proteinExistence type="predicted"/>
<dbReference type="Gramene" id="PGSC0003DMT400027938">
    <property type="protein sequence ID" value="PGSC0003DMT400027938"/>
    <property type="gene ID" value="PGSC0003DMG400010754"/>
</dbReference>
<evidence type="ECO:0000313" key="1">
    <source>
        <dbReference type="EnsemblPlants" id="PGSC0003DMT400027938"/>
    </source>
</evidence>
<dbReference type="PaxDb" id="4113-PGSC0003DMT400027938"/>
<name>M1AQE2_SOLTU</name>
<dbReference type="EnsemblPlants" id="PGSC0003DMT400027938">
    <property type="protein sequence ID" value="PGSC0003DMT400027938"/>
    <property type="gene ID" value="PGSC0003DMG400010754"/>
</dbReference>
<dbReference type="InParanoid" id="M1AQE2"/>
<dbReference type="Proteomes" id="UP000011115">
    <property type="component" value="Unassembled WGS sequence"/>
</dbReference>
<accession>M1AQE2</accession>
<dbReference type="HOGENOM" id="CLU_3000204_0_0_1"/>